<name>A0A413KAX9_BIFPS</name>
<dbReference type="AlphaFoldDB" id="A0A413KAX9"/>
<evidence type="ECO:0000313" key="1">
    <source>
        <dbReference type="EMBL" id="RGY75161.1"/>
    </source>
</evidence>
<organism evidence="1 2">
    <name type="scientific">Bifidobacterium pseudocatenulatum</name>
    <dbReference type="NCBI Taxonomy" id="28026"/>
    <lineage>
        <taxon>Bacteria</taxon>
        <taxon>Bacillati</taxon>
        <taxon>Actinomycetota</taxon>
        <taxon>Actinomycetes</taxon>
        <taxon>Bifidobacteriales</taxon>
        <taxon>Bifidobacteriaceae</taxon>
        <taxon>Bifidobacterium</taxon>
    </lineage>
</organism>
<gene>
    <name evidence="1" type="ORF">DXA22_09415</name>
</gene>
<protein>
    <recommendedName>
        <fullName evidence="3">Restriction enzyme BgcI subunit beta</fullName>
    </recommendedName>
</protein>
<dbReference type="Proteomes" id="UP000284163">
    <property type="component" value="Unassembled WGS sequence"/>
</dbReference>
<evidence type="ECO:0000313" key="2">
    <source>
        <dbReference type="Proteomes" id="UP000284163"/>
    </source>
</evidence>
<sequence>MFLLKSRPMILEGNCIGFIKNGDGSAGFAIYKAEQFISTSDVLYGYADWFNKFTGLFFVVAQDMIEHKYSHGCKRNKEHLAGDKVMLPVTDSGEPDYRYMEQYAKNMMLRKYQQYLAFLNRSDND</sequence>
<dbReference type="EMBL" id="QSDK01000020">
    <property type="protein sequence ID" value="RGY75161.1"/>
    <property type="molecule type" value="Genomic_DNA"/>
</dbReference>
<evidence type="ECO:0008006" key="3">
    <source>
        <dbReference type="Google" id="ProtNLM"/>
    </source>
</evidence>
<proteinExistence type="predicted"/>
<reference evidence="1 2" key="1">
    <citation type="submission" date="2018-08" db="EMBL/GenBank/DDBJ databases">
        <title>A genome reference for cultivated species of the human gut microbiota.</title>
        <authorList>
            <person name="Zou Y."/>
            <person name="Xue W."/>
            <person name="Luo G."/>
        </authorList>
    </citation>
    <scope>NUCLEOTIDE SEQUENCE [LARGE SCALE GENOMIC DNA]</scope>
    <source>
        <strain evidence="1 2">CF01-1</strain>
    </source>
</reference>
<accession>A0A413KAX9</accession>
<comment type="caution">
    <text evidence="1">The sequence shown here is derived from an EMBL/GenBank/DDBJ whole genome shotgun (WGS) entry which is preliminary data.</text>
</comment>